<dbReference type="PROSITE" id="PS50076">
    <property type="entry name" value="DNAJ_2"/>
    <property type="match status" value="1"/>
</dbReference>
<dbReference type="SUPFAM" id="SSF46565">
    <property type="entry name" value="Chaperone J-domain"/>
    <property type="match status" value="1"/>
</dbReference>
<dbReference type="CDD" id="cd06257">
    <property type="entry name" value="DnaJ"/>
    <property type="match status" value="1"/>
</dbReference>
<dbReference type="InterPro" id="IPR019396">
    <property type="entry name" value="TM_Fragile-X-F-assoc"/>
</dbReference>
<feature type="transmembrane region" description="Helical" evidence="2">
    <location>
        <begin position="342"/>
        <end position="364"/>
    </location>
</feature>
<dbReference type="AlphaFoldDB" id="A0A7S2L9P4"/>
<organism evidence="4">
    <name type="scientific">Leptocylindrus danicus</name>
    <dbReference type="NCBI Taxonomy" id="163516"/>
    <lineage>
        <taxon>Eukaryota</taxon>
        <taxon>Sar</taxon>
        <taxon>Stramenopiles</taxon>
        <taxon>Ochrophyta</taxon>
        <taxon>Bacillariophyta</taxon>
        <taxon>Coscinodiscophyceae</taxon>
        <taxon>Chaetocerotophycidae</taxon>
        <taxon>Leptocylindrales</taxon>
        <taxon>Leptocylindraceae</taxon>
        <taxon>Leptocylindrus</taxon>
    </lineage>
</organism>
<dbReference type="InterPro" id="IPR001623">
    <property type="entry name" value="DnaJ_domain"/>
</dbReference>
<dbReference type="Pfam" id="PF00226">
    <property type="entry name" value="DnaJ"/>
    <property type="match status" value="1"/>
</dbReference>
<dbReference type="SMART" id="SM00271">
    <property type="entry name" value="DnaJ"/>
    <property type="match status" value="1"/>
</dbReference>
<dbReference type="PROSITE" id="PS00636">
    <property type="entry name" value="DNAJ_1"/>
    <property type="match status" value="1"/>
</dbReference>
<accession>A0A7S2L9P4</accession>
<evidence type="ECO:0000259" key="3">
    <source>
        <dbReference type="PROSITE" id="PS50076"/>
    </source>
</evidence>
<name>A0A7S2L9P4_9STRA</name>
<dbReference type="PRINTS" id="PR00625">
    <property type="entry name" value="JDOMAIN"/>
</dbReference>
<dbReference type="Gene3D" id="1.10.287.110">
    <property type="entry name" value="DnaJ domain"/>
    <property type="match status" value="1"/>
</dbReference>
<dbReference type="Pfam" id="PF10269">
    <property type="entry name" value="Tmemb_185A"/>
    <property type="match status" value="2"/>
</dbReference>
<feature type="domain" description="J" evidence="3">
    <location>
        <begin position="27"/>
        <end position="97"/>
    </location>
</feature>
<keyword evidence="2" id="KW-0812">Transmembrane</keyword>
<evidence type="ECO:0000256" key="1">
    <source>
        <dbReference type="SAM" id="MobiDB-lite"/>
    </source>
</evidence>
<keyword evidence="2" id="KW-0472">Membrane</keyword>
<sequence length="561" mass="62522">MRYDLQFYLCCCRACLKKAPSADDEEDFYALLDVPYNATAQEINRAYKKCSLQYHPDKIAQRGLQVTEADQAKFTRIKEAHEVLADPRRRETYDAVGEQGLKWIEEPFSMDPQEVFSNFANSSVYDRSKIFLLFVAIIGILLLVPILVCLQVDEDLGSSTTWCEVLIPLWIYDAFLFLTHLNMLRAGETPRPEGMPEEEWVDPLPYSKRRFIALRHILKVTFEILVALRLDDVIECDWSVVFLPLWIFEALNIRKKMVVANLQILTIEDLEVLLGKPFSEFTPEERDAISGKDFAVVPSMDSPQAMIALKMKTMAQHDLLKIFFRDVFLVLLILQLDDEIDWSWWAVFTPFWILSCCVCCGAYMQLNIAQAAATAAGVNTDLGNADGTTNYGAFDDAESGQQQGINLTEAEKEELRERVRSSASNCCNTCCNQAFVLLIVCLLVGKANGAGYAAIWIISPILFIAGLILCCLGCAIYCLRDVPETDIDMQGAFPMTYDSNNNSVDDYVPPKVIPTSPSNSVAQAAAGEEKTTDEGSSLSPTDLLGGGNTTDAPPGTLSDLD</sequence>
<reference evidence="4" key="1">
    <citation type="submission" date="2021-01" db="EMBL/GenBank/DDBJ databases">
        <authorList>
            <person name="Corre E."/>
            <person name="Pelletier E."/>
            <person name="Niang G."/>
            <person name="Scheremetjew M."/>
            <person name="Finn R."/>
            <person name="Kale V."/>
            <person name="Holt S."/>
            <person name="Cochrane G."/>
            <person name="Meng A."/>
            <person name="Brown T."/>
            <person name="Cohen L."/>
        </authorList>
    </citation>
    <scope>NUCLEOTIDE SEQUENCE</scope>
    <source>
        <strain evidence="4">B650</strain>
    </source>
</reference>
<evidence type="ECO:0000256" key="2">
    <source>
        <dbReference type="SAM" id="Phobius"/>
    </source>
</evidence>
<proteinExistence type="predicted"/>
<dbReference type="InterPro" id="IPR036869">
    <property type="entry name" value="J_dom_sf"/>
</dbReference>
<evidence type="ECO:0000313" key="4">
    <source>
        <dbReference type="EMBL" id="CAD9599535.1"/>
    </source>
</evidence>
<gene>
    <name evidence="4" type="ORF">LDAN0321_LOCUS16200</name>
</gene>
<dbReference type="PANTHER" id="PTHR13568:SF9">
    <property type="entry name" value="TRANSMEMBRANE PROTEIN 203"/>
    <property type="match status" value="1"/>
</dbReference>
<protein>
    <recommendedName>
        <fullName evidence="3">J domain-containing protein</fullName>
    </recommendedName>
</protein>
<dbReference type="EMBL" id="HBGY01026200">
    <property type="protein sequence ID" value="CAD9599535.1"/>
    <property type="molecule type" value="Transcribed_RNA"/>
</dbReference>
<keyword evidence="2" id="KW-1133">Transmembrane helix</keyword>
<feature type="transmembrane region" description="Helical" evidence="2">
    <location>
        <begin position="426"/>
        <end position="447"/>
    </location>
</feature>
<feature type="transmembrane region" description="Helical" evidence="2">
    <location>
        <begin position="165"/>
        <end position="184"/>
    </location>
</feature>
<feature type="region of interest" description="Disordered" evidence="1">
    <location>
        <begin position="514"/>
        <end position="561"/>
    </location>
</feature>
<feature type="transmembrane region" description="Helical" evidence="2">
    <location>
        <begin position="130"/>
        <end position="153"/>
    </location>
</feature>
<dbReference type="InterPro" id="IPR018253">
    <property type="entry name" value="DnaJ_domain_CS"/>
</dbReference>
<feature type="transmembrane region" description="Helical" evidence="2">
    <location>
        <begin position="453"/>
        <end position="479"/>
    </location>
</feature>
<feature type="transmembrane region" description="Helical" evidence="2">
    <location>
        <begin position="319"/>
        <end position="336"/>
    </location>
</feature>
<dbReference type="PANTHER" id="PTHR13568">
    <property type="entry name" value="FAM11A, B PROTEIN"/>
    <property type="match status" value="1"/>
</dbReference>